<dbReference type="InterPro" id="IPR014710">
    <property type="entry name" value="RmlC-like_jellyroll"/>
</dbReference>
<sequence length="240" mass="26281">MDFNPRNVILSHLEPAAAMRARGKIERVTLRRGGVLQEIGEPVDWVWFPDAALICVASENVDGESVSGGMVGWNGAYGAFEACGSRVSFTRAIVQIAGPAWRMRAGHYRELFDQSPALRTAVHKHIEALMVEARQLVACAAIHPVENRMCRALLDASERSHGGPVLSLTQEALANMLGVQRPTVAVTASSLQRRGLIRTRRGVIELLDRRGLQQLCCSCRETIAYAEAEIVRSEAHVCEA</sequence>
<evidence type="ECO:0000313" key="5">
    <source>
        <dbReference type="EMBL" id="MFD1785508.1"/>
    </source>
</evidence>
<dbReference type="Proteomes" id="UP001597237">
    <property type="component" value="Unassembled WGS sequence"/>
</dbReference>
<evidence type="ECO:0000256" key="3">
    <source>
        <dbReference type="ARBA" id="ARBA00023163"/>
    </source>
</evidence>
<keyword evidence="3" id="KW-0804">Transcription</keyword>
<evidence type="ECO:0000256" key="2">
    <source>
        <dbReference type="ARBA" id="ARBA00023125"/>
    </source>
</evidence>
<dbReference type="PANTHER" id="PTHR24567">
    <property type="entry name" value="CRP FAMILY TRANSCRIPTIONAL REGULATORY PROTEIN"/>
    <property type="match status" value="1"/>
</dbReference>
<protein>
    <submittedName>
        <fullName evidence="5">Crp/Fnr family transcriptional regulator</fullName>
    </submittedName>
</protein>
<evidence type="ECO:0000259" key="4">
    <source>
        <dbReference type="PROSITE" id="PS51063"/>
    </source>
</evidence>
<dbReference type="InterPro" id="IPR036390">
    <property type="entry name" value="WH_DNA-bd_sf"/>
</dbReference>
<dbReference type="Gene3D" id="2.60.120.10">
    <property type="entry name" value="Jelly Rolls"/>
    <property type="match status" value="1"/>
</dbReference>
<dbReference type="EMBL" id="JBHUEY010000006">
    <property type="protein sequence ID" value="MFD1785508.1"/>
    <property type="molecule type" value="Genomic_DNA"/>
</dbReference>
<gene>
    <name evidence="5" type="ORF">ACFSC0_19065</name>
</gene>
<dbReference type="PROSITE" id="PS51063">
    <property type="entry name" value="HTH_CRP_2"/>
    <property type="match status" value="1"/>
</dbReference>
<evidence type="ECO:0000256" key="1">
    <source>
        <dbReference type="ARBA" id="ARBA00023015"/>
    </source>
</evidence>
<dbReference type="SUPFAM" id="SSF46785">
    <property type="entry name" value="Winged helix' DNA-binding domain"/>
    <property type="match status" value="1"/>
</dbReference>
<dbReference type="Pfam" id="PF13545">
    <property type="entry name" value="HTH_Crp_2"/>
    <property type="match status" value="1"/>
</dbReference>
<dbReference type="RefSeq" id="WP_377281568.1">
    <property type="nucleotide sequence ID" value="NZ_JBHRSI010000004.1"/>
</dbReference>
<dbReference type="SUPFAM" id="SSF51206">
    <property type="entry name" value="cAMP-binding domain-like"/>
    <property type="match status" value="1"/>
</dbReference>
<organism evidence="5 6">
    <name type="scientific">Phenylobacterium terrae</name>
    <dbReference type="NCBI Taxonomy" id="2665495"/>
    <lineage>
        <taxon>Bacteria</taxon>
        <taxon>Pseudomonadati</taxon>
        <taxon>Pseudomonadota</taxon>
        <taxon>Alphaproteobacteria</taxon>
        <taxon>Caulobacterales</taxon>
        <taxon>Caulobacteraceae</taxon>
        <taxon>Phenylobacterium</taxon>
    </lineage>
</organism>
<evidence type="ECO:0000313" key="6">
    <source>
        <dbReference type="Proteomes" id="UP001597237"/>
    </source>
</evidence>
<comment type="caution">
    <text evidence="5">The sequence shown here is derived from an EMBL/GenBank/DDBJ whole genome shotgun (WGS) entry which is preliminary data.</text>
</comment>
<proteinExistence type="predicted"/>
<name>A0ABW4N5X9_9CAUL</name>
<keyword evidence="2" id="KW-0238">DNA-binding</keyword>
<dbReference type="PANTHER" id="PTHR24567:SF74">
    <property type="entry name" value="HTH-TYPE TRANSCRIPTIONAL REGULATOR ARCR"/>
    <property type="match status" value="1"/>
</dbReference>
<feature type="domain" description="HTH crp-type" evidence="4">
    <location>
        <begin position="143"/>
        <end position="210"/>
    </location>
</feature>
<dbReference type="InterPro" id="IPR012318">
    <property type="entry name" value="HTH_CRP"/>
</dbReference>
<accession>A0ABW4N5X9</accession>
<keyword evidence="1" id="KW-0805">Transcription regulation</keyword>
<reference evidence="6" key="1">
    <citation type="journal article" date="2019" name="Int. J. Syst. Evol. Microbiol.">
        <title>The Global Catalogue of Microorganisms (GCM) 10K type strain sequencing project: providing services to taxonomists for standard genome sequencing and annotation.</title>
        <authorList>
            <consortium name="The Broad Institute Genomics Platform"/>
            <consortium name="The Broad Institute Genome Sequencing Center for Infectious Disease"/>
            <person name="Wu L."/>
            <person name="Ma J."/>
        </authorList>
    </citation>
    <scope>NUCLEOTIDE SEQUENCE [LARGE SCALE GENOMIC DNA]</scope>
    <source>
        <strain evidence="6">DFY28</strain>
    </source>
</reference>
<keyword evidence="6" id="KW-1185">Reference proteome</keyword>
<dbReference type="InterPro" id="IPR018490">
    <property type="entry name" value="cNMP-bd_dom_sf"/>
</dbReference>
<dbReference type="InterPro" id="IPR050397">
    <property type="entry name" value="Env_Response_Regulators"/>
</dbReference>
<dbReference type="SMART" id="SM00419">
    <property type="entry name" value="HTH_CRP"/>
    <property type="match status" value="1"/>
</dbReference>